<dbReference type="InterPro" id="IPR036388">
    <property type="entry name" value="WH-like_DNA-bd_sf"/>
</dbReference>
<dbReference type="InterPro" id="IPR013324">
    <property type="entry name" value="RNA_pol_sigma_r3/r4-like"/>
</dbReference>
<dbReference type="InterPro" id="IPR014325">
    <property type="entry name" value="RNA_pol_sigma-E_actinobac"/>
</dbReference>
<dbReference type="NCBIfam" id="TIGR02937">
    <property type="entry name" value="sigma70-ECF"/>
    <property type="match status" value="1"/>
</dbReference>
<name>A0A191VAN2_9ACTN</name>
<dbReference type="Gene3D" id="1.10.1740.10">
    <property type="match status" value="1"/>
</dbReference>
<protein>
    <submittedName>
        <fullName evidence="6">RNA polymerase subunit sigma-24</fullName>
    </submittedName>
</protein>
<organism evidence="6 7">
    <name type="scientific">Streptomyces parvulus</name>
    <dbReference type="NCBI Taxonomy" id="146923"/>
    <lineage>
        <taxon>Bacteria</taxon>
        <taxon>Bacillati</taxon>
        <taxon>Actinomycetota</taxon>
        <taxon>Actinomycetes</taxon>
        <taxon>Kitasatosporales</taxon>
        <taxon>Streptomycetaceae</taxon>
        <taxon>Streptomyces</taxon>
    </lineage>
</organism>
<accession>A0A191VAN2</accession>
<dbReference type="GO" id="GO:0003677">
    <property type="term" value="F:DNA binding"/>
    <property type="evidence" value="ECO:0007669"/>
    <property type="project" value="UniProtKB-KW"/>
</dbReference>
<comment type="similarity">
    <text evidence="1">Belongs to the sigma-70 factor family. ECF subfamily.</text>
</comment>
<keyword evidence="3" id="KW-0731">Sigma factor</keyword>
<dbReference type="GO" id="GO:0016987">
    <property type="term" value="F:sigma factor activity"/>
    <property type="evidence" value="ECO:0007669"/>
    <property type="project" value="UniProtKB-KW"/>
</dbReference>
<dbReference type="Proteomes" id="UP000078468">
    <property type="component" value="Plasmid pspa1"/>
</dbReference>
<dbReference type="GeneID" id="91309919"/>
<evidence type="ECO:0000256" key="4">
    <source>
        <dbReference type="ARBA" id="ARBA00023125"/>
    </source>
</evidence>
<evidence type="ECO:0000256" key="5">
    <source>
        <dbReference type="ARBA" id="ARBA00023163"/>
    </source>
</evidence>
<keyword evidence="4" id="KW-0238">DNA-binding</keyword>
<dbReference type="Pfam" id="PF08281">
    <property type="entry name" value="Sigma70_r4_2"/>
    <property type="match status" value="1"/>
</dbReference>
<keyword evidence="2" id="KW-0805">Transcription regulation</keyword>
<dbReference type="CDD" id="cd06171">
    <property type="entry name" value="Sigma70_r4"/>
    <property type="match status" value="1"/>
</dbReference>
<dbReference type="PANTHER" id="PTHR43133:SF50">
    <property type="entry name" value="ECF RNA POLYMERASE SIGMA FACTOR SIGM"/>
    <property type="match status" value="1"/>
</dbReference>
<gene>
    <name evidence="6" type="ORF">Spa2297_33975</name>
</gene>
<dbReference type="InterPro" id="IPR014284">
    <property type="entry name" value="RNA_pol_sigma-70_dom"/>
</dbReference>
<dbReference type="RefSeq" id="WP_064732412.1">
    <property type="nucleotide sequence ID" value="NZ_BMRX01000026.1"/>
</dbReference>
<evidence type="ECO:0000313" key="7">
    <source>
        <dbReference type="Proteomes" id="UP000078468"/>
    </source>
</evidence>
<evidence type="ECO:0000256" key="3">
    <source>
        <dbReference type="ARBA" id="ARBA00023082"/>
    </source>
</evidence>
<dbReference type="NCBIfam" id="TIGR02983">
    <property type="entry name" value="SigE-fam_strep"/>
    <property type="match status" value="1"/>
</dbReference>
<sequence>MTHESHADFADFAAVAWPRLVRTAHLLTGDFHEAEDPVQTTLAKMYARWGKIPRDEVDVYIRRALINNNISRVRKKRIAHLLMPFLPESVHRSHTGDAEAVERSAVVVQALSVLSARQRAVMVLRYWEDLTEQEIAEVLNCSVGTVKTHARRGLTVLRAHPLLTLHPSEQEARR</sequence>
<evidence type="ECO:0000256" key="1">
    <source>
        <dbReference type="ARBA" id="ARBA00010641"/>
    </source>
</evidence>
<reference evidence="6 7" key="1">
    <citation type="submission" date="2016-05" db="EMBL/GenBank/DDBJ databases">
        <title>Non-Contiguous Finished Genome Sequence of Streptomyces parvulus 2297 Integrated Site-Specifically with Actinophage R4.</title>
        <authorList>
            <person name="Nishizawa T."/>
            <person name="Miura T."/>
            <person name="Harada C."/>
            <person name="Guo Y."/>
            <person name="Narisawa K."/>
            <person name="Ohta H."/>
            <person name="Takahashi H."/>
            <person name="Shirai M."/>
        </authorList>
    </citation>
    <scope>NUCLEOTIDE SEQUENCE [LARGE SCALE GENOMIC DNA]</scope>
    <source>
        <strain evidence="6 7">2297</strain>
        <plasmid evidence="7">pspa1</plasmid>
    </source>
</reference>
<dbReference type="Gene3D" id="1.10.10.10">
    <property type="entry name" value="Winged helix-like DNA-binding domain superfamily/Winged helix DNA-binding domain"/>
    <property type="match status" value="1"/>
</dbReference>
<keyword evidence="5" id="KW-0804">Transcription</keyword>
<evidence type="ECO:0000313" key="6">
    <source>
        <dbReference type="EMBL" id="ANJ12084.1"/>
    </source>
</evidence>
<dbReference type="PANTHER" id="PTHR43133">
    <property type="entry name" value="RNA POLYMERASE ECF-TYPE SIGMA FACTO"/>
    <property type="match status" value="1"/>
</dbReference>
<dbReference type="AlphaFoldDB" id="A0A191VAN2"/>
<keyword evidence="6" id="KW-0614">Plasmid</keyword>
<dbReference type="InterPro" id="IPR013325">
    <property type="entry name" value="RNA_pol_sigma_r2"/>
</dbReference>
<proteinExistence type="inferred from homology"/>
<dbReference type="EMBL" id="CP015867">
    <property type="protein sequence ID" value="ANJ12084.1"/>
    <property type="molecule type" value="Genomic_DNA"/>
</dbReference>
<dbReference type="SUPFAM" id="SSF88659">
    <property type="entry name" value="Sigma3 and sigma4 domains of RNA polymerase sigma factors"/>
    <property type="match status" value="1"/>
</dbReference>
<dbReference type="SUPFAM" id="SSF88946">
    <property type="entry name" value="Sigma2 domain of RNA polymerase sigma factors"/>
    <property type="match status" value="1"/>
</dbReference>
<dbReference type="InterPro" id="IPR013249">
    <property type="entry name" value="RNA_pol_sigma70_r4_t2"/>
</dbReference>
<evidence type="ECO:0000256" key="2">
    <source>
        <dbReference type="ARBA" id="ARBA00023015"/>
    </source>
</evidence>
<dbReference type="InterPro" id="IPR039425">
    <property type="entry name" value="RNA_pol_sigma-70-like"/>
</dbReference>
<geneLocation type="plasmid" evidence="7">
    <name>pspa1</name>
</geneLocation>
<dbReference type="KEGG" id="spav:Spa2297_33975"/>
<dbReference type="GO" id="GO:0006352">
    <property type="term" value="P:DNA-templated transcription initiation"/>
    <property type="evidence" value="ECO:0007669"/>
    <property type="project" value="InterPro"/>
</dbReference>